<dbReference type="InterPro" id="IPR012334">
    <property type="entry name" value="Pectin_lyas_fold"/>
</dbReference>
<protein>
    <recommendedName>
        <fullName evidence="3">Pectate lyase superfamily protein domain-containing protein</fullName>
    </recommendedName>
</protein>
<organism evidence="2">
    <name type="scientific">Amphimedon queenslandica</name>
    <name type="common">Sponge</name>
    <dbReference type="NCBI Taxonomy" id="400682"/>
    <lineage>
        <taxon>Eukaryota</taxon>
        <taxon>Metazoa</taxon>
        <taxon>Porifera</taxon>
        <taxon>Demospongiae</taxon>
        <taxon>Heteroscleromorpha</taxon>
        <taxon>Haplosclerida</taxon>
        <taxon>Niphatidae</taxon>
        <taxon>Amphimedon</taxon>
    </lineage>
</organism>
<dbReference type="InterPro" id="IPR011050">
    <property type="entry name" value="Pectin_lyase_fold/virulence"/>
</dbReference>
<evidence type="ECO:0000256" key="1">
    <source>
        <dbReference type="SAM" id="SignalP"/>
    </source>
</evidence>
<accession>A0A1X7STC5</accession>
<dbReference type="Gene3D" id="2.160.20.10">
    <property type="entry name" value="Single-stranded right-handed beta-helix, Pectin lyase-like"/>
    <property type="match status" value="1"/>
</dbReference>
<name>A0A1X7STC5_AMPQE</name>
<sequence>MKSFLLIFLLVTALESATVVYVSENASNDPSCLDGGESQPCSNLTLVLDYIRSQSNTEVYIKPGHYVLSSNVKLTFEEVENVLLKGDGEGTVDIICEGYMSGLSFINSSNISIVGISFVGCGTEHNST</sequence>
<evidence type="ECO:0000313" key="2">
    <source>
        <dbReference type="EnsemblMetazoa" id="Aqu2.1.05333_001"/>
    </source>
</evidence>
<keyword evidence="1" id="KW-0732">Signal</keyword>
<feature type="signal peptide" evidence="1">
    <location>
        <begin position="1"/>
        <end position="16"/>
    </location>
</feature>
<proteinExistence type="predicted"/>
<dbReference type="SUPFAM" id="SSF51126">
    <property type="entry name" value="Pectin lyase-like"/>
    <property type="match status" value="1"/>
</dbReference>
<reference evidence="2" key="1">
    <citation type="submission" date="2017-05" db="UniProtKB">
        <authorList>
            <consortium name="EnsemblMetazoa"/>
        </authorList>
    </citation>
    <scope>IDENTIFICATION</scope>
</reference>
<dbReference type="InParanoid" id="A0A1X7STC5"/>
<feature type="chain" id="PRO_5010876038" description="Pectate lyase superfamily protein domain-containing protein" evidence="1">
    <location>
        <begin position="17"/>
        <end position="128"/>
    </location>
</feature>
<dbReference type="EnsemblMetazoa" id="Aqu2.1.05333_001">
    <property type="protein sequence ID" value="Aqu2.1.05333_001"/>
    <property type="gene ID" value="Aqu2.1.05333"/>
</dbReference>
<dbReference type="AlphaFoldDB" id="A0A1X7STC5"/>
<evidence type="ECO:0008006" key="3">
    <source>
        <dbReference type="Google" id="ProtNLM"/>
    </source>
</evidence>